<dbReference type="PANTHER" id="PTHR33112">
    <property type="entry name" value="DOMAIN PROTEIN, PUTATIVE-RELATED"/>
    <property type="match status" value="1"/>
</dbReference>
<dbReference type="OMA" id="WSWISVE"/>
<gene>
    <name evidence="2" type="ORF">TRAPUB_9844</name>
</gene>
<organism evidence="2 3">
    <name type="scientific">Trametes pubescens</name>
    <name type="common">White-rot fungus</name>
    <dbReference type="NCBI Taxonomy" id="154538"/>
    <lineage>
        <taxon>Eukaryota</taxon>
        <taxon>Fungi</taxon>
        <taxon>Dikarya</taxon>
        <taxon>Basidiomycota</taxon>
        <taxon>Agaricomycotina</taxon>
        <taxon>Agaricomycetes</taxon>
        <taxon>Polyporales</taxon>
        <taxon>Polyporaceae</taxon>
        <taxon>Trametes</taxon>
    </lineage>
</organism>
<evidence type="ECO:0000313" key="3">
    <source>
        <dbReference type="Proteomes" id="UP000184267"/>
    </source>
</evidence>
<evidence type="ECO:0000259" key="1">
    <source>
        <dbReference type="Pfam" id="PF06985"/>
    </source>
</evidence>
<accession>A0A1M2W187</accession>
<evidence type="ECO:0000313" key="2">
    <source>
        <dbReference type="EMBL" id="OJT13608.1"/>
    </source>
</evidence>
<dbReference type="Proteomes" id="UP000184267">
    <property type="component" value="Unassembled WGS sequence"/>
</dbReference>
<sequence length="654" mass="72989">MDITLSQLPYPSEERVGNCTLPPRPSSICQVCWEGPFAMQFGLTYTPPGEEQPLDNHWPESYSYWTSMPDLDSRALAGCVWCRFLVAAIRTEPVYDPATWPDTFELEVGSYVERLGPDEERLTTSGRRGKYLTLSYVWGGDQVHKTTTTNISTYSRAIDPSLLPATIRDAIYVTHTLGFQFLWIDSLCIIQDSDGDKMHEIGHMHDIYRYAHLTIVAASAERATQGFLQDRPSPPQMDISNPLTGGDFTIPFICPPLKSAGGPGDHTGAIAATTQQVGTIHITPHHSHTEVTNTPDSWLYSADEGPITTRAWCMQEYLLSPRVLVFTSKTLHFRCQTTIQNNVGNSLCEVLSESRLPDTLMLPGPHTRLADHDSAEWDQIHEVWEEVMAGYSKRSASVPSDKLVACAAIAQQFHRVLGTDYLAGLWRHSLVFDLLWNKQPFMYMRRPSAYRAPSWSWAAVDGAFFCYHIRLSKTPPVVFAKVVRCEVTLKDRALPFGQVTGGTLVLRAPLIRCVLRPDKSPEHRTIAFQSLEQTLAWHQGEVNGDLVDEGQATEVDGRKLPGTASFDCEADVEIEKTWAIPLVQDQYSLNGLIIALADSEVGARTKRGKVCYRRVGWFSIQFPGYADADSLQAAHELARALKAGEYPAVDIELV</sequence>
<dbReference type="AlphaFoldDB" id="A0A1M2W187"/>
<proteinExistence type="predicted"/>
<dbReference type="PANTHER" id="PTHR33112:SF16">
    <property type="entry name" value="HETEROKARYON INCOMPATIBILITY DOMAIN-CONTAINING PROTEIN"/>
    <property type="match status" value="1"/>
</dbReference>
<comment type="caution">
    <text evidence="2">The sequence shown here is derived from an EMBL/GenBank/DDBJ whole genome shotgun (WGS) entry which is preliminary data.</text>
</comment>
<dbReference type="OrthoDB" id="5125733at2759"/>
<keyword evidence="3" id="KW-1185">Reference proteome</keyword>
<dbReference type="InterPro" id="IPR010730">
    <property type="entry name" value="HET"/>
</dbReference>
<dbReference type="STRING" id="154538.A0A1M2W187"/>
<feature type="domain" description="Heterokaryon incompatibility" evidence="1">
    <location>
        <begin position="131"/>
        <end position="316"/>
    </location>
</feature>
<protein>
    <recommendedName>
        <fullName evidence="1">Heterokaryon incompatibility domain-containing protein</fullName>
    </recommendedName>
</protein>
<dbReference type="Pfam" id="PF06985">
    <property type="entry name" value="HET"/>
    <property type="match status" value="1"/>
</dbReference>
<reference evidence="2 3" key="1">
    <citation type="submission" date="2016-10" db="EMBL/GenBank/DDBJ databases">
        <title>Genome sequence of the basidiomycete white-rot fungus Trametes pubescens.</title>
        <authorList>
            <person name="Makela M.R."/>
            <person name="Granchi Z."/>
            <person name="Peng M."/>
            <person name="De Vries R.P."/>
            <person name="Grigoriev I."/>
            <person name="Riley R."/>
            <person name="Hilden K."/>
        </authorList>
    </citation>
    <scope>NUCLEOTIDE SEQUENCE [LARGE SCALE GENOMIC DNA]</scope>
    <source>
        <strain evidence="2 3">FBCC735</strain>
    </source>
</reference>
<name>A0A1M2W187_TRAPU</name>
<dbReference type="EMBL" id="MNAD01000377">
    <property type="protein sequence ID" value="OJT13608.1"/>
    <property type="molecule type" value="Genomic_DNA"/>
</dbReference>